<gene>
    <name evidence="1" type="ORF">HPK16_09300</name>
</gene>
<reference evidence="1 2" key="1">
    <citation type="submission" date="2020-08" db="EMBL/GenBank/DDBJ databases">
        <title>Listeria ohnekaius sp. nov. and Listeria portnoyii sp. nov. isolated from non-agricultural and natural environments.</title>
        <authorList>
            <person name="Weller D."/>
            <person name="Belias A.M."/>
            <person name="Liao J."/>
            <person name="Guo S."/>
            <person name="Orsi R.H."/>
            <person name="Wiedmann M."/>
        </authorList>
    </citation>
    <scope>NUCLEOTIDE SEQUENCE [LARGE SCALE GENOMIC DNA]</scope>
    <source>
        <strain evidence="1 2">FSL W9-0585</strain>
    </source>
</reference>
<evidence type="ECO:0008006" key="3">
    <source>
        <dbReference type="Google" id="ProtNLM"/>
    </source>
</evidence>
<dbReference type="InterPro" id="IPR021695">
    <property type="entry name" value="Phage_KPP10_Orf10"/>
</dbReference>
<comment type="caution">
    <text evidence="1">The sequence shown here is derived from an EMBL/GenBank/DDBJ whole genome shotgun (WGS) entry which is preliminary data.</text>
</comment>
<dbReference type="Proteomes" id="UP000548787">
    <property type="component" value="Unassembled WGS sequence"/>
</dbReference>
<accession>A0A7W1YGE2</accession>
<organism evidence="1 2">
    <name type="scientific">Listeria rustica</name>
    <dbReference type="NCBI Taxonomy" id="2713503"/>
    <lineage>
        <taxon>Bacteria</taxon>
        <taxon>Bacillati</taxon>
        <taxon>Bacillota</taxon>
        <taxon>Bacilli</taxon>
        <taxon>Bacillales</taxon>
        <taxon>Listeriaceae</taxon>
        <taxon>Listeria</taxon>
    </lineage>
</organism>
<sequence length="132" mass="14112">MAEMETYDALKVVTVVDGVTLFGFSDGDMVTCSKDANNMEAKTDAQGTASAAVNNDSLGTIKIDLAATSPCNKQMITLANTRKKFPIRVINGKETMGGSLAFVEKLPDSGFGKGVGTRSYSIKILDYSHKYD</sequence>
<proteinExistence type="predicted"/>
<dbReference type="RefSeq" id="WP_181676695.1">
    <property type="nucleotide sequence ID" value="NZ_JABJVM010000008.1"/>
</dbReference>
<dbReference type="NCBIfam" id="NF047581">
    <property type="entry name" value="gp105_phage_fam"/>
    <property type="match status" value="1"/>
</dbReference>
<dbReference type="AlphaFoldDB" id="A0A7W1YGE2"/>
<dbReference type="EMBL" id="JABJVM010000008">
    <property type="protein sequence ID" value="MBA3926539.1"/>
    <property type="molecule type" value="Genomic_DNA"/>
</dbReference>
<keyword evidence="2" id="KW-1185">Reference proteome</keyword>
<evidence type="ECO:0000313" key="1">
    <source>
        <dbReference type="EMBL" id="MBA3926539.1"/>
    </source>
</evidence>
<name>A0A7W1YGE2_9LIST</name>
<protein>
    <recommendedName>
        <fullName evidence="3">DUF3277 family protein</fullName>
    </recommendedName>
</protein>
<evidence type="ECO:0000313" key="2">
    <source>
        <dbReference type="Proteomes" id="UP000548787"/>
    </source>
</evidence>